<dbReference type="PANTHER" id="PTHR14519:SF8">
    <property type="entry name" value="VITAMIN K EPOXIDE REDUCTASE COMPLEX SUBUNIT 1"/>
    <property type="match status" value="1"/>
</dbReference>
<evidence type="ECO:0000256" key="2">
    <source>
        <dbReference type="ARBA" id="ARBA00006214"/>
    </source>
</evidence>
<dbReference type="EC" id="1.17.4.4" evidence="3"/>
<protein>
    <recommendedName>
        <fullName evidence="3">vitamin-K-epoxide reductase (warfarin-sensitive)</fullName>
        <ecNumber evidence="3">1.17.4.4</ecNumber>
    </recommendedName>
</protein>
<comment type="subcellular location">
    <subcellularLocation>
        <location evidence="1">Endoplasmic reticulum membrane</location>
        <topology evidence="1">Multi-pass membrane protein</topology>
    </subcellularLocation>
</comment>
<evidence type="ECO:0000256" key="1">
    <source>
        <dbReference type="ARBA" id="ARBA00004477"/>
    </source>
</evidence>
<feature type="compositionally biased region" description="Basic and acidic residues" evidence="12">
    <location>
        <begin position="180"/>
        <end position="205"/>
    </location>
</feature>
<comment type="caution">
    <text evidence="15">The sequence shown here is derived from an EMBL/GenBank/DDBJ whole genome shotgun (WGS) entry which is preliminary data.</text>
</comment>
<evidence type="ECO:0000256" key="13">
    <source>
        <dbReference type="SAM" id="Phobius"/>
    </source>
</evidence>
<evidence type="ECO:0000256" key="10">
    <source>
        <dbReference type="ARBA" id="ARBA00023157"/>
    </source>
</evidence>
<feature type="transmembrane region" description="Helical" evidence="13">
    <location>
        <begin position="7"/>
        <end position="27"/>
    </location>
</feature>
<feature type="region of interest" description="Disordered" evidence="12">
    <location>
        <begin position="160"/>
        <end position="233"/>
    </location>
</feature>
<dbReference type="SMART" id="SM00756">
    <property type="entry name" value="VKc"/>
    <property type="match status" value="1"/>
</dbReference>
<dbReference type="PANTHER" id="PTHR14519">
    <property type="entry name" value="VITAMIN K EPOXIDE REDUCTASE COMPLEX, SUBUNIT 1"/>
    <property type="match status" value="1"/>
</dbReference>
<dbReference type="GO" id="GO:0005789">
    <property type="term" value="C:endoplasmic reticulum membrane"/>
    <property type="evidence" value="ECO:0007669"/>
    <property type="project" value="UniProtKB-SubCell"/>
</dbReference>
<evidence type="ECO:0000256" key="6">
    <source>
        <dbReference type="ARBA" id="ARBA00022824"/>
    </source>
</evidence>
<dbReference type="CDD" id="cd12917">
    <property type="entry name" value="VKOR_euk"/>
    <property type="match status" value="1"/>
</dbReference>
<keyword evidence="11" id="KW-0676">Redox-active center</keyword>
<dbReference type="Proteomes" id="UP001378592">
    <property type="component" value="Unassembled WGS sequence"/>
</dbReference>
<organism evidence="15 16">
    <name type="scientific">Gryllus longicercus</name>
    <dbReference type="NCBI Taxonomy" id="2509291"/>
    <lineage>
        <taxon>Eukaryota</taxon>
        <taxon>Metazoa</taxon>
        <taxon>Ecdysozoa</taxon>
        <taxon>Arthropoda</taxon>
        <taxon>Hexapoda</taxon>
        <taxon>Insecta</taxon>
        <taxon>Pterygota</taxon>
        <taxon>Neoptera</taxon>
        <taxon>Polyneoptera</taxon>
        <taxon>Orthoptera</taxon>
        <taxon>Ensifera</taxon>
        <taxon>Gryllidea</taxon>
        <taxon>Grylloidea</taxon>
        <taxon>Gryllidae</taxon>
        <taxon>Gryllinae</taxon>
        <taxon>Gryllus</taxon>
    </lineage>
</organism>
<dbReference type="GO" id="GO:0048038">
    <property type="term" value="F:quinone binding"/>
    <property type="evidence" value="ECO:0007669"/>
    <property type="project" value="UniProtKB-KW"/>
</dbReference>
<dbReference type="AlphaFoldDB" id="A0AAN9W706"/>
<dbReference type="InterPro" id="IPR042406">
    <property type="entry name" value="VKORC1/VKORC1L1"/>
</dbReference>
<evidence type="ECO:0000256" key="11">
    <source>
        <dbReference type="ARBA" id="ARBA00023284"/>
    </source>
</evidence>
<evidence type="ECO:0000256" key="9">
    <source>
        <dbReference type="ARBA" id="ARBA00023136"/>
    </source>
</evidence>
<dbReference type="GO" id="GO:0047057">
    <property type="term" value="F:vitamin-K-epoxide reductase (warfarin-sensitive) activity"/>
    <property type="evidence" value="ECO:0007669"/>
    <property type="project" value="UniProtKB-EC"/>
</dbReference>
<feature type="compositionally biased region" description="Low complexity" evidence="12">
    <location>
        <begin position="162"/>
        <end position="179"/>
    </location>
</feature>
<feature type="compositionally biased region" description="Low complexity" evidence="12">
    <location>
        <begin position="206"/>
        <end position="216"/>
    </location>
</feature>
<evidence type="ECO:0000313" key="16">
    <source>
        <dbReference type="Proteomes" id="UP001378592"/>
    </source>
</evidence>
<name>A0AAN9W706_9ORTH</name>
<reference evidence="15 16" key="1">
    <citation type="submission" date="2024-03" db="EMBL/GenBank/DDBJ databases">
        <title>The genome assembly and annotation of the cricket Gryllus longicercus Weissman &amp; Gray.</title>
        <authorList>
            <person name="Szrajer S."/>
            <person name="Gray D."/>
            <person name="Ylla G."/>
        </authorList>
    </citation>
    <scope>NUCLEOTIDE SEQUENCE [LARGE SCALE GENOMIC DNA]</scope>
    <source>
        <strain evidence="15">DAG 2021-001</strain>
        <tissue evidence="15">Whole body minus gut</tissue>
    </source>
</reference>
<evidence type="ECO:0000256" key="3">
    <source>
        <dbReference type="ARBA" id="ARBA00012278"/>
    </source>
</evidence>
<comment type="similarity">
    <text evidence="2">Belongs to the VKOR family.</text>
</comment>
<dbReference type="InterPro" id="IPR012932">
    <property type="entry name" value="VKOR"/>
</dbReference>
<dbReference type="Gene3D" id="1.20.1440.130">
    <property type="entry name" value="VKOR domain"/>
    <property type="match status" value="1"/>
</dbReference>
<proteinExistence type="inferred from homology"/>
<gene>
    <name evidence="15" type="ORF">R5R35_006221</name>
</gene>
<dbReference type="Pfam" id="PF07884">
    <property type="entry name" value="VKOR"/>
    <property type="match status" value="1"/>
</dbReference>
<feature type="transmembrane region" description="Helical" evidence="13">
    <location>
        <begin position="106"/>
        <end position="127"/>
    </location>
</feature>
<accession>A0AAN9W706</accession>
<evidence type="ECO:0000259" key="14">
    <source>
        <dbReference type="SMART" id="SM00756"/>
    </source>
</evidence>
<feature type="transmembrane region" description="Helical" evidence="13">
    <location>
        <begin position="133"/>
        <end position="152"/>
    </location>
</feature>
<sequence length="233" mass="25920">MVQASTYGKAIVFTCTVGIALCVYAFVVEERKSQDAKYQAVCDLSEHMSCSRVLTSPYAKGFGLVRHVLGEDSPLNVPNSIPGGVMFTLFALLCFLQRAWTARIQLVLGILSNISSIYLGSILYFVLQDFCVICVSVYAINFINLVLAFLRLRALTSKPVGKQKGQQKSQKGQKGGKQQQNDKQKSPQAEKKKEKQKSPQAEKQKQNQQNGKVKNQQNDKQKSPKTPNSKKKN</sequence>
<evidence type="ECO:0000313" key="15">
    <source>
        <dbReference type="EMBL" id="KAK7874175.1"/>
    </source>
</evidence>
<evidence type="ECO:0000256" key="4">
    <source>
        <dbReference type="ARBA" id="ARBA00022692"/>
    </source>
</evidence>
<evidence type="ECO:0000256" key="12">
    <source>
        <dbReference type="SAM" id="MobiDB-lite"/>
    </source>
</evidence>
<keyword evidence="5" id="KW-0874">Quinone</keyword>
<keyword evidence="16" id="KW-1185">Reference proteome</keyword>
<keyword evidence="7 13" id="KW-1133">Transmembrane helix</keyword>
<keyword evidence="9 13" id="KW-0472">Membrane</keyword>
<dbReference type="GO" id="GO:0042373">
    <property type="term" value="P:vitamin K metabolic process"/>
    <property type="evidence" value="ECO:0007669"/>
    <property type="project" value="InterPro"/>
</dbReference>
<keyword evidence="10" id="KW-1015">Disulfide bond</keyword>
<keyword evidence="4 13" id="KW-0812">Transmembrane</keyword>
<keyword evidence="6" id="KW-0256">Endoplasmic reticulum</keyword>
<evidence type="ECO:0000256" key="8">
    <source>
        <dbReference type="ARBA" id="ARBA00023002"/>
    </source>
</evidence>
<dbReference type="EMBL" id="JAZDUA010000004">
    <property type="protein sequence ID" value="KAK7874175.1"/>
    <property type="molecule type" value="Genomic_DNA"/>
</dbReference>
<dbReference type="InterPro" id="IPR038354">
    <property type="entry name" value="VKOR_sf"/>
</dbReference>
<feature type="domain" description="Vitamin K epoxide reductase" evidence="14">
    <location>
        <begin position="4"/>
        <end position="152"/>
    </location>
</feature>
<keyword evidence="8" id="KW-0560">Oxidoreductase</keyword>
<evidence type="ECO:0000256" key="5">
    <source>
        <dbReference type="ARBA" id="ARBA00022719"/>
    </source>
</evidence>
<evidence type="ECO:0000256" key="7">
    <source>
        <dbReference type="ARBA" id="ARBA00022989"/>
    </source>
</evidence>